<sequence length="2764" mass="320173">MEGEEFNPTEPYTRRLRKILEEYPDGSQILREILQNSDDAKSTEQVFILDHNTYPSSSLFKPHLNNNCQRGLDSYQGPALLAKNNSLFEERDFKSLLSLANSEKHDQFDKIGVMGVGFNSVYHITDSPSFITDDKYVILDPHKWCYNGGVKFNFINHELAEKCPDQFAPFRRIPCDIPCDELFKKPFKGTIFRYPLRDTTGSDISDKIYNPEDILEMFHKFYEIDSINCLLFLKYIECISFYELEKGANEPKLLYKIQLENAEKVRQERHFIVEKIIPMMDLLNSSSLNENNQLKATYVASFSRQKGDSKEPNSKWLILNYLDDLLETQTYFQNNFRKNIRDYKFIPNVGLAVPLNDLNVTGKLFCFLPLPIPMPFSVSVHGYFAVNTNRRSLWSAADNEDLADNALAHLKVKWNRYLFEKVLPKAWVKFLCELPSNNIQSGDLYKFWPIVKDDSSGNISIFCKDLLQNVVDCLSLEDRVFKGPSSSIIGEISGISADSYNTSSFIESGFHWLSLSNGYLEDEKLLSFDLPKIIGKIGFPVISTSYHIISVLKNSKYKDSLKFFSPGVIRTYLKHNFDKWEGNLPRKEILQLFEYILRDQNFNELEGFKMIPLADNELGTITLSSDSNVYIGPDNNIEDHKFDERHIFENQLNKFIDKSIDFGLYMRLYDNAKAGWNINIKILNESVVADMIRFSLNYSINKKDSEEISIPNNLEWIYRLWNNLRYRNWNLREFEEIHLIPTSNSTIRKLKTPRKIFSNKTSENISTNTLIPIFEKFGAVFVDNQFIEISKWDKTSPYIIKLNDIISVLASLRADTLYPGNLNQSLQIHEAPALVEHLSNYLRIANKDHLTQELIEVIKHLPIFNQVDHTATISLLPGNKEWYLLPQGVEDSYGRIIYPGNKGGFLSTTSRDLCDILEKVIKIPRLNVNDYWRNYVIPFLETQSSENIDIVIDKLFDRLTNIIDVNLKDILGRKSFVLTGTLKMSQQQQKPDNVKLAKPIDLYDPEEEKLINLFFEDERVFPAGNYGISQTSLPNKFLSNLKLLGIKSILSPNDVISRIDAIIDRRQTSNVPEDLIHTKALKLFKYLDENWIKIIDDTQIRGNREQFNAFLKVIIEKEWIPTIDVCEKKIFSNIKKCHSQKDKDLVCLVTPIVDHKLKCKKLLKQLGWDTYPVVGMIIEQLGLCVKGVKNKQPPKNLVKICTAVYKYMDEIFKASDNKYNKEFNYMKNYLKDKPWIFSSHEGQFYPADKVILKLPKKFQKNESLIIELPADYGSFKSLFEAMGVRDEIGIKDFILIINSMVKGNKDKILSPNEINNIIQILEHIASIRKSNRGDGNNPKELDGLLVPTNKNTLADLQEIYFDDMEDRLSEEEKREHIIAHRLVIPYIAKELEIQTLTGKLYGNYNGTSDIDWDTYEQDEKLTTRIKNIIKDYKITSLFKEFLQNADDAGATQFLVVVDERKTNRDNKQKKSLLSVEMADWQGPAIWIYNDAEFSPKDFQALIKLGIGRKACDDTKIGRFGIGFNCAFHVTDLPSFVSGRYIAFLDPNANFLPAQGYPPKRPRGTRIDFIDKEFGKFRDQCYPYEAIFDFIKKTFPDKYKTTESCSFSSEFNGTLFRLPLRNHESKKSEISDQIFEIKYILSLFNNVQNNKEKLFLRNIESCSLYHMKQQATQLVWKTQIYISDSGRKIRKSVIDKAQIYQMGIEIINNMDQSKSSEIWLLCTGGHGRVTKVKLEKFSESEKLKPRGGVAFLLAQSDKSSLNELKAAPFSNLPELEGKIYSFLSLSINTNLGVHLNGNFSLPSARSAILQSENDFLKADSDDAKWNKYILYDVLSDLHIKLLEHIVELDKIRHKKEGIKFIPHTTNRFWPIKNDSTIGLYKDYGLNVIRKLGNGNHKIFWTEANGGQFIPLKDAKIFEEEEAIIADIIKLGIPAVKLSKDKIEHLNKDSFKDLIGLPLVPLSNHSIGKFGEQIYYIGDQEQIELFQKAGPSRFVSIDLQDSLLKIFNADFSETTKIRKFDAYGVLDLLKEELPIVEELDESIPVDSWLEKIWSILIKSAENMDFNKLTISPLLPIIQPSRMLVRLNVTNPPLYDNGHNLIPLLVKLEVRFTNISFQNVQNEKLKKCVLACTPINIINSLERTCTSLYLTMEDLFENSDLSAHDYEDFRTFIKVNLEILLGHCRNQENFMNILCSLPIWPLHSSEDKFIDAKSGKLLPYKLPFFSFDKNTEFYKCDREMDFEVLRILGVTPMSELEYIKKNIIPKFKDFQTPSQKYIDFLQSILSGNQEIEKHLKKYPAIPNGSLTEFVKADALYDITVPLFSYVFKDDDKFLPRIFYSNKVLMAALKRMGLKYQVNCETFIECAQEIEQQSDIQSDRFSMEEVKMMINHLYNKSISNLKFLDDQWKKLINIKFVPSKIIQNPLCEESKETLKFGSFSVLCFQKYKDVCWTKRHFFEKNVEPTDSFCKRDPRIGIPSPKDIIEHWSFVVKNIESIFGQDRSEAKRVIEEIYKIMNKNVEESEELEIDNKEELFLNGDDPLDEKCWVTGSKLAFGIQENTEARDKVVDFLAPYKTLLLRAGAMEVDDNYINEYKRSEKLSQKDKLFKNLLKFINHENKHHDVTFIVGKEEISANRYVLSAASTHFEMVFCDLNKTEIKVEKEKPHTIRVFLRWLYGEEAAINEENFEEGKEYYTDYLTFLVDLLKVADNYDVELLKNEVEDVIISDRRISVHNVNKILNCLKECKAPALKLKECCEKFKEDNSELCR</sequence>
<dbReference type="CDD" id="cd18186">
    <property type="entry name" value="BTB_POZ_ZBTB_KLHL-like"/>
    <property type="match status" value="1"/>
</dbReference>
<dbReference type="InterPro" id="IPR016137">
    <property type="entry name" value="RGS"/>
</dbReference>
<dbReference type="PANTHER" id="PTHR15600:SF42">
    <property type="entry name" value="SACSIN"/>
    <property type="match status" value="1"/>
</dbReference>
<evidence type="ECO:0000313" key="4">
    <source>
        <dbReference type="Proteomes" id="UP000684084"/>
    </source>
</evidence>
<comment type="caution">
    <text evidence="3">The sequence shown here is derived from an EMBL/GenBank/DDBJ whole genome shotgun (WGS) entry which is preliminary data.</text>
</comment>
<proteinExistence type="predicted"/>
<evidence type="ECO:0000259" key="1">
    <source>
        <dbReference type="PROSITE" id="PS50097"/>
    </source>
</evidence>
<dbReference type="Proteomes" id="UP000684084">
    <property type="component" value="Unassembled WGS sequence"/>
</dbReference>
<reference evidence="3" key="1">
    <citation type="submission" date="2020-05" db="EMBL/GenBank/DDBJ databases">
        <authorList>
            <person name="Rincon C."/>
            <person name="Sanders R I."/>
            <person name="Robbins C."/>
            <person name="Chaturvedi A."/>
        </authorList>
    </citation>
    <scope>NUCLEOTIDE SEQUENCE</scope>
    <source>
        <strain evidence="3">CHB12</strain>
    </source>
</reference>
<dbReference type="PROSITE" id="PS50132">
    <property type="entry name" value="RGS"/>
    <property type="match status" value="1"/>
</dbReference>
<dbReference type="InterPro" id="IPR058210">
    <property type="entry name" value="SACS/Nov_dom"/>
</dbReference>
<dbReference type="GO" id="GO:0030544">
    <property type="term" value="F:Hsp70 protein binding"/>
    <property type="evidence" value="ECO:0007669"/>
    <property type="project" value="TreeGrafter"/>
</dbReference>
<accession>A0A915Z5P0</accession>
<dbReference type="OrthoDB" id="1262810at2759"/>
<protein>
    <recommendedName>
        <fullName evidence="5">BTB domain-containing protein</fullName>
    </recommendedName>
</protein>
<dbReference type="InterPro" id="IPR000210">
    <property type="entry name" value="BTB/POZ_dom"/>
</dbReference>
<dbReference type="Pfam" id="PF00651">
    <property type="entry name" value="BTB"/>
    <property type="match status" value="1"/>
</dbReference>
<dbReference type="Pfam" id="PF25794">
    <property type="entry name" value="SACS"/>
    <property type="match status" value="2"/>
</dbReference>
<name>A0A915Z5P0_9GLOM</name>
<gene>
    <name evidence="3" type="ORF">CHRIB12_LOCUS9449</name>
</gene>
<evidence type="ECO:0000259" key="2">
    <source>
        <dbReference type="PROSITE" id="PS50132"/>
    </source>
</evidence>
<feature type="domain" description="BTB" evidence="1">
    <location>
        <begin position="2617"/>
        <end position="2680"/>
    </location>
</feature>
<dbReference type="InterPro" id="IPR052972">
    <property type="entry name" value="Sacsin_chaperone_reg"/>
</dbReference>
<dbReference type="VEuPathDB" id="FungiDB:RhiirFUN_023735"/>
<feature type="domain" description="RGS" evidence="2">
    <location>
        <begin position="1424"/>
        <end position="1490"/>
    </location>
</feature>
<organism evidence="3 4">
    <name type="scientific">Rhizophagus irregularis</name>
    <dbReference type="NCBI Taxonomy" id="588596"/>
    <lineage>
        <taxon>Eukaryota</taxon>
        <taxon>Fungi</taxon>
        <taxon>Fungi incertae sedis</taxon>
        <taxon>Mucoromycota</taxon>
        <taxon>Glomeromycotina</taxon>
        <taxon>Glomeromycetes</taxon>
        <taxon>Glomerales</taxon>
        <taxon>Glomeraceae</taxon>
        <taxon>Rhizophagus</taxon>
    </lineage>
</organism>
<dbReference type="EMBL" id="CAGKOT010000018">
    <property type="protein sequence ID" value="CAB5363265.1"/>
    <property type="molecule type" value="Genomic_DNA"/>
</dbReference>
<dbReference type="PANTHER" id="PTHR15600">
    <property type="entry name" value="SACSIN"/>
    <property type="match status" value="1"/>
</dbReference>
<dbReference type="NCBIfam" id="NF047352">
    <property type="entry name" value="P_loop_sacsin"/>
    <property type="match status" value="2"/>
</dbReference>
<dbReference type="PROSITE" id="PS50097">
    <property type="entry name" value="BTB"/>
    <property type="match status" value="1"/>
</dbReference>
<evidence type="ECO:0008006" key="5">
    <source>
        <dbReference type="Google" id="ProtNLM"/>
    </source>
</evidence>
<dbReference type="VEuPathDB" id="FungiDB:RhiirFUN_023734"/>
<dbReference type="SMART" id="SM00225">
    <property type="entry name" value="BTB"/>
    <property type="match status" value="1"/>
</dbReference>
<evidence type="ECO:0000313" key="3">
    <source>
        <dbReference type="EMBL" id="CAB5363265.1"/>
    </source>
</evidence>